<organism evidence="1 2">
    <name type="scientific">Streptomyces tauricus</name>
    <dbReference type="NCBI Taxonomy" id="68274"/>
    <lineage>
        <taxon>Bacteria</taxon>
        <taxon>Bacillati</taxon>
        <taxon>Actinomycetota</taxon>
        <taxon>Actinomycetes</taxon>
        <taxon>Kitasatosporales</taxon>
        <taxon>Streptomycetaceae</taxon>
        <taxon>Streptomyces</taxon>
        <taxon>Streptomyces aurantiacus group</taxon>
    </lineage>
</organism>
<evidence type="ECO:0000313" key="2">
    <source>
        <dbReference type="Proteomes" id="UP001432166"/>
    </source>
</evidence>
<name>A0ABZ1JAR0_9ACTN</name>
<dbReference type="Proteomes" id="UP001432166">
    <property type="component" value="Chromosome"/>
</dbReference>
<sequence length="362" mass="40452">MTITPTKPLTPTHIKGLLWTDLLVKASARVTGVRLVWNDRMATLTTQSTAFWHYLDLTEPCTDWSGESGTRIGERYVRFHAERRKPDPRALDDYLTRADDHGWVHPAGRRMLDLWRADLEVLGVDGLGLAENRPLAGTAGAMIEALAERGLLVDHRRFGGPVHLDGPRWGMPLRQLIGGDGHANYLMPILRELVPMVRSDRLFLLVHDEELTADYLLLERVLGEFGARVTRLALSRVPVNGTVRSSRYGGWDGATLADLSAAPGTAGRAAYRLGMRMYFAGTLHRRSAQSFRMPLLRRCVGRAARLLDRAPADRDETAGQQLMRTLSRLQAQLGYVDPYRLTTSSLGRRSTPPTPLLRALYT</sequence>
<accession>A0ABZ1JAR0</accession>
<gene>
    <name evidence="1" type="ORF">OG288_10560</name>
</gene>
<proteinExistence type="predicted"/>
<evidence type="ECO:0000313" key="1">
    <source>
        <dbReference type="EMBL" id="WTP48694.1"/>
    </source>
</evidence>
<protein>
    <submittedName>
        <fullName evidence="1">Uncharacterized protein</fullName>
    </submittedName>
</protein>
<dbReference type="RefSeq" id="WP_328937277.1">
    <property type="nucleotide sequence ID" value="NZ_CP108133.1"/>
</dbReference>
<dbReference type="EMBL" id="CP108133">
    <property type="protein sequence ID" value="WTP48694.1"/>
    <property type="molecule type" value="Genomic_DNA"/>
</dbReference>
<reference evidence="1" key="1">
    <citation type="submission" date="2022-10" db="EMBL/GenBank/DDBJ databases">
        <title>The complete genomes of actinobacterial strains from the NBC collection.</title>
        <authorList>
            <person name="Joergensen T.S."/>
            <person name="Alvarez Arevalo M."/>
            <person name="Sterndorff E.B."/>
            <person name="Faurdal D."/>
            <person name="Vuksanovic O."/>
            <person name="Mourched A.-S."/>
            <person name="Charusanti P."/>
            <person name="Shaw S."/>
            <person name="Blin K."/>
            <person name="Weber T."/>
        </authorList>
    </citation>
    <scope>NUCLEOTIDE SEQUENCE</scope>
    <source>
        <strain evidence="1">NBC_00189</strain>
    </source>
</reference>
<keyword evidence="2" id="KW-1185">Reference proteome</keyword>